<dbReference type="Proteomes" id="UP001378592">
    <property type="component" value="Unassembled WGS sequence"/>
</dbReference>
<dbReference type="EMBL" id="JAZDUA010000546">
    <property type="protein sequence ID" value="KAK7791303.1"/>
    <property type="molecule type" value="Genomic_DNA"/>
</dbReference>
<proteinExistence type="predicted"/>
<organism evidence="1 2">
    <name type="scientific">Gryllus longicercus</name>
    <dbReference type="NCBI Taxonomy" id="2509291"/>
    <lineage>
        <taxon>Eukaryota</taxon>
        <taxon>Metazoa</taxon>
        <taxon>Ecdysozoa</taxon>
        <taxon>Arthropoda</taxon>
        <taxon>Hexapoda</taxon>
        <taxon>Insecta</taxon>
        <taxon>Pterygota</taxon>
        <taxon>Neoptera</taxon>
        <taxon>Polyneoptera</taxon>
        <taxon>Orthoptera</taxon>
        <taxon>Ensifera</taxon>
        <taxon>Gryllidea</taxon>
        <taxon>Grylloidea</taxon>
        <taxon>Gryllidae</taxon>
        <taxon>Gryllinae</taxon>
        <taxon>Gryllus</taxon>
    </lineage>
</organism>
<evidence type="ECO:0000313" key="2">
    <source>
        <dbReference type="Proteomes" id="UP001378592"/>
    </source>
</evidence>
<sequence>MFRSATANASIGRRIARDISERQYHMLRQGPTNAVLKQGSRWPGAASTMLVKTPPGWVPTKMFSAQFIKKHYAVSHGDPALDQH</sequence>
<protein>
    <submittedName>
        <fullName evidence="1">Uncharacterized protein</fullName>
    </submittedName>
</protein>
<reference evidence="1 2" key="1">
    <citation type="submission" date="2024-03" db="EMBL/GenBank/DDBJ databases">
        <title>The genome assembly and annotation of the cricket Gryllus longicercus Weissman &amp; Gray.</title>
        <authorList>
            <person name="Szrajer S."/>
            <person name="Gray D."/>
            <person name="Ylla G."/>
        </authorList>
    </citation>
    <scope>NUCLEOTIDE SEQUENCE [LARGE SCALE GENOMIC DNA]</scope>
    <source>
        <strain evidence="1">DAG 2021-001</strain>
        <tissue evidence="1">Whole body minus gut</tissue>
    </source>
</reference>
<name>A0AAN9Z070_9ORTH</name>
<accession>A0AAN9Z070</accession>
<comment type="caution">
    <text evidence="1">The sequence shown here is derived from an EMBL/GenBank/DDBJ whole genome shotgun (WGS) entry which is preliminary data.</text>
</comment>
<gene>
    <name evidence="1" type="ORF">R5R35_009944</name>
</gene>
<keyword evidence="2" id="KW-1185">Reference proteome</keyword>
<dbReference type="AlphaFoldDB" id="A0AAN9Z070"/>
<evidence type="ECO:0000313" key="1">
    <source>
        <dbReference type="EMBL" id="KAK7791303.1"/>
    </source>
</evidence>